<evidence type="ECO:0000256" key="5">
    <source>
        <dbReference type="ARBA" id="ARBA00022505"/>
    </source>
</evidence>
<keyword evidence="5 11" id="KW-0500">Molybdenum</keyword>
<dbReference type="Pfam" id="PF03453">
    <property type="entry name" value="MoeA_N"/>
    <property type="match status" value="1"/>
</dbReference>
<dbReference type="SUPFAM" id="SSF53218">
    <property type="entry name" value="Molybdenum cofactor biosynthesis proteins"/>
    <property type="match status" value="1"/>
</dbReference>
<accession>A0A933GKV6</accession>
<dbReference type="InterPro" id="IPR038987">
    <property type="entry name" value="MoeA-like"/>
</dbReference>
<comment type="pathway">
    <text evidence="3 11">Cofactor biosynthesis; molybdopterin biosynthesis.</text>
</comment>
<dbReference type="Pfam" id="PF00994">
    <property type="entry name" value="MoCF_biosynth"/>
    <property type="match status" value="1"/>
</dbReference>
<comment type="caution">
    <text evidence="13">The sequence shown here is derived from an EMBL/GenBank/DDBJ whole genome shotgun (WGS) entry which is preliminary data.</text>
</comment>
<evidence type="ECO:0000259" key="12">
    <source>
        <dbReference type="SMART" id="SM00852"/>
    </source>
</evidence>
<evidence type="ECO:0000256" key="1">
    <source>
        <dbReference type="ARBA" id="ARBA00001946"/>
    </source>
</evidence>
<name>A0A933GKV6_UNCTE</name>
<dbReference type="NCBIfam" id="NF045515">
    <property type="entry name" value="Glp_gephyrin"/>
    <property type="match status" value="1"/>
</dbReference>
<evidence type="ECO:0000256" key="2">
    <source>
        <dbReference type="ARBA" id="ARBA00002901"/>
    </source>
</evidence>
<evidence type="ECO:0000256" key="7">
    <source>
        <dbReference type="ARBA" id="ARBA00022723"/>
    </source>
</evidence>
<dbReference type="Gene3D" id="2.40.340.10">
    <property type="entry name" value="MoeA, C-terminal, domain IV"/>
    <property type="match status" value="1"/>
</dbReference>
<dbReference type="Pfam" id="PF03454">
    <property type="entry name" value="MoeA_C"/>
    <property type="match status" value="1"/>
</dbReference>
<comment type="function">
    <text evidence="2 11">Catalyzes the insertion of molybdate into adenylated molybdopterin with the concomitant release of AMP.</text>
</comment>
<dbReference type="FunFam" id="2.170.190.11:FF:000001">
    <property type="entry name" value="Molybdopterin molybdenumtransferase"/>
    <property type="match status" value="1"/>
</dbReference>
<dbReference type="InterPro" id="IPR001453">
    <property type="entry name" value="MoaB/Mog_dom"/>
</dbReference>
<dbReference type="InterPro" id="IPR036135">
    <property type="entry name" value="MoeA_linker/N_sf"/>
</dbReference>
<dbReference type="EC" id="2.10.1.1" evidence="11"/>
<dbReference type="Gene3D" id="2.170.190.11">
    <property type="entry name" value="Molybdopterin biosynthesis moea protein, domain 3"/>
    <property type="match status" value="1"/>
</dbReference>
<dbReference type="AlphaFoldDB" id="A0A933GKV6"/>
<organism evidence="13 14">
    <name type="scientific">Tectimicrobiota bacterium</name>
    <dbReference type="NCBI Taxonomy" id="2528274"/>
    <lineage>
        <taxon>Bacteria</taxon>
        <taxon>Pseudomonadati</taxon>
        <taxon>Nitrospinota/Tectimicrobiota group</taxon>
        <taxon>Candidatus Tectimicrobiota</taxon>
    </lineage>
</organism>
<dbReference type="GO" id="GO:0061599">
    <property type="term" value="F:molybdopterin molybdotransferase activity"/>
    <property type="evidence" value="ECO:0007669"/>
    <property type="project" value="UniProtKB-UniRule"/>
</dbReference>
<protein>
    <recommendedName>
        <fullName evidence="11">Molybdopterin molybdenumtransferase</fullName>
        <ecNumber evidence="11">2.10.1.1</ecNumber>
    </recommendedName>
</protein>
<evidence type="ECO:0000256" key="3">
    <source>
        <dbReference type="ARBA" id="ARBA00005046"/>
    </source>
</evidence>
<proteinExistence type="inferred from homology"/>
<evidence type="ECO:0000256" key="9">
    <source>
        <dbReference type="ARBA" id="ARBA00023150"/>
    </source>
</evidence>
<dbReference type="NCBIfam" id="TIGR00177">
    <property type="entry name" value="molyb_syn"/>
    <property type="match status" value="1"/>
</dbReference>
<dbReference type="InterPro" id="IPR036688">
    <property type="entry name" value="MoeA_C_domain_IV_sf"/>
</dbReference>
<dbReference type="SUPFAM" id="SSF63882">
    <property type="entry name" value="MoeA N-terminal region -like"/>
    <property type="match status" value="1"/>
</dbReference>
<evidence type="ECO:0000256" key="6">
    <source>
        <dbReference type="ARBA" id="ARBA00022679"/>
    </source>
</evidence>
<evidence type="ECO:0000313" key="13">
    <source>
        <dbReference type="EMBL" id="MBI4595223.1"/>
    </source>
</evidence>
<keyword evidence="9 11" id="KW-0501">Molybdenum cofactor biosynthesis</keyword>
<comment type="catalytic activity">
    <reaction evidence="10">
        <text>adenylyl-molybdopterin + molybdate = Mo-molybdopterin + AMP + H(+)</text>
        <dbReference type="Rhea" id="RHEA:35047"/>
        <dbReference type="ChEBI" id="CHEBI:15378"/>
        <dbReference type="ChEBI" id="CHEBI:36264"/>
        <dbReference type="ChEBI" id="CHEBI:62727"/>
        <dbReference type="ChEBI" id="CHEBI:71302"/>
        <dbReference type="ChEBI" id="CHEBI:456215"/>
        <dbReference type="EC" id="2.10.1.1"/>
    </reaction>
</comment>
<dbReference type="PROSITE" id="PS01079">
    <property type="entry name" value="MOCF_BIOSYNTHESIS_2"/>
    <property type="match status" value="1"/>
</dbReference>
<dbReference type="PANTHER" id="PTHR10192:SF5">
    <property type="entry name" value="GEPHYRIN"/>
    <property type="match status" value="1"/>
</dbReference>
<evidence type="ECO:0000256" key="4">
    <source>
        <dbReference type="ARBA" id="ARBA00010763"/>
    </source>
</evidence>
<dbReference type="InterPro" id="IPR005110">
    <property type="entry name" value="MoeA_linker/N"/>
</dbReference>
<dbReference type="Gene3D" id="3.40.980.10">
    <property type="entry name" value="MoaB/Mog-like domain"/>
    <property type="match status" value="1"/>
</dbReference>
<feature type="domain" description="MoaB/Mog" evidence="12">
    <location>
        <begin position="179"/>
        <end position="316"/>
    </location>
</feature>
<dbReference type="CDD" id="cd00887">
    <property type="entry name" value="MoeA"/>
    <property type="match status" value="1"/>
</dbReference>
<reference evidence="13" key="1">
    <citation type="submission" date="2020-07" db="EMBL/GenBank/DDBJ databases">
        <title>Huge and variable diversity of episymbiotic CPR bacteria and DPANN archaea in groundwater ecosystems.</title>
        <authorList>
            <person name="He C.Y."/>
            <person name="Keren R."/>
            <person name="Whittaker M."/>
            <person name="Farag I.F."/>
            <person name="Doudna J."/>
            <person name="Cate J.H.D."/>
            <person name="Banfield J.F."/>
        </authorList>
    </citation>
    <scope>NUCLEOTIDE SEQUENCE</scope>
    <source>
        <strain evidence="13">NC_groundwater_1482_Ag_S-0.65um_47_24</strain>
    </source>
</reference>
<evidence type="ECO:0000256" key="10">
    <source>
        <dbReference type="ARBA" id="ARBA00047317"/>
    </source>
</evidence>
<dbReference type="InterPro" id="IPR036425">
    <property type="entry name" value="MoaB/Mog-like_dom_sf"/>
</dbReference>
<evidence type="ECO:0000256" key="8">
    <source>
        <dbReference type="ARBA" id="ARBA00022842"/>
    </source>
</evidence>
<dbReference type="Proteomes" id="UP000772181">
    <property type="component" value="Unassembled WGS sequence"/>
</dbReference>
<keyword evidence="6 11" id="KW-0808">Transferase</keyword>
<evidence type="ECO:0000256" key="11">
    <source>
        <dbReference type="RuleBase" id="RU365090"/>
    </source>
</evidence>
<keyword evidence="8 11" id="KW-0460">Magnesium</keyword>
<evidence type="ECO:0000313" key="14">
    <source>
        <dbReference type="Proteomes" id="UP000772181"/>
    </source>
</evidence>
<gene>
    <name evidence="13" type="ORF">HY730_02470</name>
</gene>
<dbReference type="SMART" id="SM00852">
    <property type="entry name" value="MoCF_biosynth"/>
    <property type="match status" value="1"/>
</dbReference>
<dbReference type="EMBL" id="JACQWF010000117">
    <property type="protein sequence ID" value="MBI4595223.1"/>
    <property type="molecule type" value="Genomic_DNA"/>
</dbReference>
<dbReference type="PANTHER" id="PTHR10192">
    <property type="entry name" value="MOLYBDOPTERIN BIOSYNTHESIS PROTEIN"/>
    <property type="match status" value="1"/>
</dbReference>
<dbReference type="SUPFAM" id="SSF63867">
    <property type="entry name" value="MoeA C-terminal domain-like"/>
    <property type="match status" value="1"/>
</dbReference>
<dbReference type="GO" id="GO:0005829">
    <property type="term" value="C:cytosol"/>
    <property type="evidence" value="ECO:0007669"/>
    <property type="project" value="TreeGrafter"/>
</dbReference>
<dbReference type="GO" id="GO:0006777">
    <property type="term" value="P:Mo-molybdopterin cofactor biosynthetic process"/>
    <property type="evidence" value="ECO:0007669"/>
    <property type="project" value="UniProtKB-UniRule"/>
</dbReference>
<comment type="cofactor">
    <cofactor evidence="1 11">
        <name>Mg(2+)</name>
        <dbReference type="ChEBI" id="CHEBI:18420"/>
    </cofactor>
</comment>
<keyword evidence="7 11" id="KW-0479">Metal-binding</keyword>
<dbReference type="FunFam" id="3.40.980.10:FF:000004">
    <property type="entry name" value="Molybdopterin molybdenumtransferase"/>
    <property type="match status" value="1"/>
</dbReference>
<dbReference type="InterPro" id="IPR008284">
    <property type="entry name" value="MoCF_biosynth_CS"/>
</dbReference>
<dbReference type="Gene3D" id="3.90.105.10">
    <property type="entry name" value="Molybdopterin biosynthesis moea protein, domain 2"/>
    <property type="match status" value="1"/>
</dbReference>
<dbReference type="GO" id="GO:0046872">
    <property type="term" value="F:metal ion binding"/>
    <property type="evidence" value="ECO:0007669"/>
    <property type="project" value="UniProtKB-UniRule"/>
</dbReference>
<sequence length="401" mass="43275">MILIEEALGIIMDKTRRLPSVLTDLAEAYGKVVAEDVYSGEDVPPFDNSAMDGFAIKAEDTIGASAQRPGVLDILEDLPAGKSTTTEIKKGQAIRIMTGAPMPRGADTVIMQEEVEEQNERILIKAPILRKENVRDAGEDIKRGELVIPKDKTLGPAEIGLLASLGFAKVRTFATPVVAIISTGDELVEVAEKLTPGKIRNSNSYSLHALVLKYGGIPLRLGIAVDQEKVITGKIEEALKADLILTSGGVSVGNFDFVKVVLEKMGAETHFWGVAMKPGKPLTFATLHGQPFFGLPGNPVAVMVAFEQFVRPALLKMMGKPVLPLPEVEAELQEEITKKPGRTHFIRGIVTKEGARYLVSTTGPQGSNILKSMVLANGLIVVSRERTNLKKGELVKVQLLN</sequence>
<dbReference type="InterPro" id="IPR005111">
    <property type="entry name" value="MoeA_C_domain_IV"/>
</dbReference>
<comment type="similarity">
    <text evidence="4 11">Belongs to the MoeA family.</text>
</comment>